<dbReference type="Proteomes" id="UP000624244">
    <property type="component" value="Unassembled WGS sequence"/>
</dbReference>
<gene>
    <name evidence="2" type="ORF">GGP41_003551</name>
</gene>
<evidence type="ECO:0000256" key="1">
    <source>
        <dbReference type="SAM" id="MobiDB-lite"/>
    </source>
</evidence>
<feature type="region of interest" description="Disordered" evidence="1">
    <location>
        <begin position="1"/>
        <end position="33"/>
    </location>
</feature>
<sequence>MSDGEKKLVRKRTAHGSSTRTKAYSGKAEDSDEQGDLLGFDAEVTLNDRLKQCMRPLWDDEEKDKEVFTIWNLKPEAVFKRLNRQDKRDMLLELANNYKKRTVTFRANSLPKELRKKKWLSVAAIFVIALASKGGQVEAAENAEDFHPTDLFAELVGCANPDTVEELSPYLRPPFITLKKLPIFIHGAVRQIARSEKADRSSEPVRLAITTVDAIATALEQFKVLIEEEKKKEEKKEEKKKEEKKKENEAKENENENENEEEEEENWWVAAAGMRKTKKEREDKRRKRKERKMKEERFKDLLASTLMLEVDGTTHYPSHSKEEQVKLASRDLGCHTGLMLAGVQRYIFKSTGDLKGKRILCDLFIDISSSLATGIPVVGFLFGTMGSLAKHTAHKLRSNKKENKLDLLRQAVKHNFDEHIAGPIFFDKKLSINQEEGEPVEWEVQSEEFSKWYEQVISWNELAIKRS</sequence>
<dbReference type="AlphaFoldDB" id="A0A8H5ZDD2"/>
<proteinExistence type="predicted"/>
<evidence type="ECO:0000313" key="3">
    <source>
        <dbReference type="Proteomes" id="UP000624244"/>
    </source>
</evidence>
<evidence type="ECO:0000313" key="2">
    <source>
        <dbReference type="EMBL" id="KAF5847221.1"/>
    </source>
</evidence>
<protein>
    <submittedName>
        <fullName evidence="2">Uncharacterized protein</fullName>
    </submittedName>
</protein>
<feature type="compositionally biased region" description="Acidic residues" evidence="1">
    <location>
        <begin position="255"/>
        <end position="266"/>
    </location>
</feature>
<feature type="region of interest" description="Disordered" evidence="1">
    <location>
        <begin position="231"/>
        <end position="292"/>
    </location>
</feature>
<dbReference type="EMBL" id="WNKQ01000014">
    <property type="protein sequence ID" value="KAF5847221.1"/>
    <property type="molecule type" value="Genomic_DNA"/>
</dbReference>
<feature type="compositionally biased region" description="Basic and acidic residues" evidence="1">
    <location>
        <begin position="231"/>
        <end position="254"/>
    </location>
</feature>
<name>A0A8H5ZDD2_COCSA</name>
<reference evidence="2" key="1">
    <citation type="submission" date="2019-11" db="EMBL/GenBank/DDBJ databases">
        <title>Bipolaris sorokiniana Genome sequencing.</title>
        <authorList>
            <person name="Wang H."/>
        </authorList>
    </citation>
    <scope>NUCLEOTIDE SEQUENCE</scope>
</reference>
<accession>A0A8H5ZDD2</accession>
<organism evidence="2 3">
    <name type="scientific">Cochliobolus sativus</name>
    <name type="common">Common root rot and spot blotch fungus</name>
    <name type="synonym">Bipolaris sorokiniana</name>
    <dbReference type="NCBI Taxonomy" id="45130"/>
    <lineage>
        <taxon>Eukaryota</taxon>
        <taxon>Fungi</taxon>
        <taxon>Dikarya</taxon>
        <taxon>Ascomycota</taxon>
        <taxon>Pezizomycotina</taxon>
        <taxon>Dothideomycetes</taxon>
        <taxon>Pleosporomycetidae</taxon>
        <taxon>Pleosporales</taxon>
        <taxon>Pleosporineae</taxon>
        <taxon>Pleosporaceae</taxon>
        <taxon>Bipolaris</taxon>
    </lineage>
</organism>
<comment type="caution">
    <text evidence="2">The sequence shown here is derived from an EMBL/GenBank/DDBJ whole genome shotgun (WGS) entry which is preliminary data.</text>
</comment>